<comment type="caution">
    <text evidence="3">The sequence shown here is derived from an EMBL/GenBank/DDBJ whole genome shotgun (WGS) entry which is preliminary data.</text>
</comment>
<accession>A0ABD4QWK3</accession>
<reference evidence="3 4" key="1">
    <citation type="journal article" date="2017" name="J. Fish Dis.">
        <title>Comparative assessment of Vibrio virulence in marine fish larvae.</title>
        <authorList>
            <person name="Ronneseth A."/>
            <person name="Castillo D."/>
            <person name="D'Alvise P."/>
            <person name="Tonnesen O."/>
            <person name="Haugland G."/>
            <person name="Grotkjaer T."/>
            <person name="Engell-Sorensen K."/>
            <person name="Norremark L."/>
            <person name="Bergh O."/>
            <person name="Wergeland H.I."/>
            <person name="Gram L."/>
        </authorList>
    </citation>
    <scope>NUCLEOTIDE SEQUENCE [LARGE SCALE GENOMIC DNA]</scope>
    <source>
        <strain evidence="3 4">90-11-286</strain>
    </source>
</reference>
<organism evidence="3 4">
    <name type="scientific">Vibrio anguillarum</name>
    <name type="common">Listonella anguillarum</name>
    <dbReference type="NCBI Taxonomy" id="55601"/>
    <lineage>
        <taxon>Bacteria</taxon>
        <taxon>Pseudomonadati</taxon>
        <taxon>Pseudomonadota</taxon>
        <taxon>Gammaproteobacteria</taxon>
        <taxon>Vibrionales</taxon>
        <taxon>Vibrionaceae</taxon>
        <taxon>Vibrio</taxon>
    </lineage>
</organism>
<sequence>MSGLNRLLTEEIETNYLVAAQEEVKYYLKLTENEKLSTADKLNLINKVYLLTQRYAHVKDNAIQPSSLRKIQGSFSKTFEHHNLQLKLLELLLCVIEKNLKITAPAISQTCEIKQDIPLLKPDDFLMSRLQANIYELIENESQLASFLDSPQQNQAILIIWLVLKEGIDRSKDVKAILAKECNFYRVKNHWFVELNNQRYWLSSMAELLLTAHWNASPTTKVDVMGEVNKQLYKNRLLPFNYTLSFIDLRAFLKNEFILTSSPIEYSVCQGAFRTTSISQISLFRLVSGQRVRQDITKEDEKKSGMTVRQKVAWLSACANSAQQLRKKTTVDQEEVTTAEQLELINYFIKPLVKASLKESININKTLQDELRVWLETNDIAKATPWSWLVLSWLYQLLKFGGKYKKRLRLTTIRAYVTYIAGPFIQEFSGCDPKLMEHLDWAEKLNIIAEHITSTKKVYVLYLAEYLIESGLVTNLCLSDIDISSTSHAINANLITQQEADKIIKACDELDTPTSRVAKLCFCFGFYSGLRRGEIAGLQFADIAIAGNHYANLHIRPNKYRELKSSESSRNIPLDSLWPEAPLEFLIEFIIVEKTKFTRGKSLIFGDSSQLNESLILLTNIMKIVIGEPNIRFHHCRHSFCNWTWILLNPIVLKKLSEVDFCQHPYFSLNSSQRLCKRLAISPFSRKKFWALSGLLGHSSPDVTTSSYFHISELVRRTIFAKHRPSPSLLRRFWGQRIRIDEQGRLLSIPDSKKELTSVYPIEYKPEIDKSCINTAIHELVIIPNMELKQSVSLRSVWDIVCLLAEGHKTNDVSYILKIDEESVLSVLRADGQITQSSLRRSKYELAPLVNYTKLNRGNIKAINALVELFEAAEKKELIPASFNFKELAKILTDLVGSKDNLIRTHNKNAALLLLKLMQVIGLTERHVKIKWYFPREKDCNISQLDEYKKHLKFWYTTISGKIFPNIHIEVIVPKKFAAHIKRSRKFKTTISDDGKYLKYHPPGTINIHVLQAKFDNERHDENGNKIFTPQRTRAFVSFLRLLAIHIKVRTSF</sequence>
<evidence type="ECO:0000313" key="3">
    <source>
        <dbReference type="EMBL" id="MBT2919625.1"/>
    </source>
</evidence>
<feature type="domain" description="Tyr recombinase" evidence="2">
    <location>
        <begin position="495"/>
        <end position="643"/>
    </location>
</feature>
<dbReference type="EMBL" id="JAHGUI010000054">
    <property type="protein sequence ID" value="MBT2919625.1"/>
    <property type="molecule type" value="Genomic_DNA"/>
</dbReference>
<dbReference type="AlphaFoldDB" id="A0ABD4QWK3"/>
<dbReference type="Proteomes" id="UP000078309">
    <property type="component" value="Unassembled WGS sequence"/>
</dbReference>
<evidence type="ECO:0000313" key="4">
    <source>
        <dbReference type="Proteomes" id="UP000078309"/>
    </source>
</evidence>
<dbReference type="GO" id="GO:0006310">
    <property type="term" value="P:DNA recombination"/>
    <property type="evidence" value="ECO:0007669"/>
    <property type="project" value="UniProtKB-KW"/>
</dbReference>
<keyword evidence="1" id="KW-0233">DNA recombination</keyword>
<dbReference type="Gene3D" id="1.10.443.10">
    <property type="entry name" value="Intergrase catalytic core"/>
    <property type="match status" value="1"/>
</dbReference>
<evidence type="ECO:0000256" key="1">
    <source>
        <dbReference type="ARBA" id="ARBA00023172"/>
    </source>
</evidence>
<dbReference type="InterPro" id="IPR013762">
    <property type="entry name" value="Integrase-like_cat_sf"/>
</dbReference>
<evidence type="ECO:0000259" key="2">
    <source>
        <dbReference type="Pfam" id="PF00589"/>
    </source>
</evidence>
<gene>
    <name evidence="3" type="ORF">PL14_13155</name>
</gene>
<proteinExistence type="predicted"/>
<dbReference type="RefSeq" id="WP_064625370.1">
    <property type="nucleotide sequence ID" value="NZ_JAHGUI010000054.1"/>
</dbReference>
<dbReference type="Pfam" id="PF00589">
    <property type="entry name" value="Phage_integrase"/>
    <property type="match status" value="1"/>
</dbReference>
<dbReference type="InterPro" id="IPR002104">
    <property type="entry name" value="Integrase_catalytic"/>
</dbReference>
<dbReference type="SUPFAM" id="SSF56349">
    <property type="entry name" value="DNA breaking-rejoining enzymes"/>
    <property type="match status" value="1"/>
</dbReference>
<dbReference type="InterPro" id="IPR011010">
    <property type="entry name" value="DNA_brk_join_enz"/>
</dbReference>
<name>A0ABD4QWK3_VIBAN</name>
<protein>
    <submittedName>
        <fullName evidence="3">Tyrosine-type recombinase/integrase</fullName>
    </submittedName>
</protein>